<dbReference type="EMBL" id="FNWT01000005">
    <property type="protein sequence ID" value="SEH55986.1"/>
    <property type="molecule type" value="Genomic_DNA"/>
</dbReference>
<sequence length="384" mass="40542">MADSKITSPATIALVNVNDSPAQTWNYLRINDIAFDVPAPQAGRTGAAFNRLPKLFSAIEDGLGAEATRWIERMADGAAYVEVPARTRRDEPVVVAVTDDEPFKDTGVMVREGASVRIIVSTSSRQEATSTVATTAAALRVIAERGAKVEIVQIVASGEGRQHLEAIGVEAADDARVSIRQYALGGAKVALGIAANLAGKSSRIDLTCRYVAGGSELLDINHVVRMRGRDTRSEIQSTGILGDSARKTMRETIDLIHGAKGAKGNEAETVLVTGDGVTNKTLPSILCDEEDVQGNHGATIGSLSPEQIDYLKARGLSEDDIDTLFSRALFDDALNHAEVASARTAVIARGTHVLGDAFEDEALSFSPAEAAGDAEDNTDASSNE</sequence>
<evidence type="ECO:0000256" key="1">
    <source>
        <dbReference type="SAM" id="MobiDB-lite"/>
    </source>
</evidence>
<evidence type="ECO:0000259" key="2">
    <source>
        <dbReference type="Pfam" id="PF01458"/>
    </source>
</evidence>
<keyword evidence="4" id="KW-1185">Reference proteome</keyword>
<dbReference type="InterPro" id="IPR000825">
    <property type="entry name" value="SUF_FeS_clus_asmbl_SufBD_core"/>
</dbReference>
<dbReference type="RefSeq" id="WP_078686554.1">
    <property type="nucleotide sequence ID" value="NZ_FNWT01000005.1"/>
</dbReference>
<dbReference type="InterPro" id="IPR055346">
    <property type="entry name" value="Fe-S_cluster_assembly_SufBD"/>
</dbReference>
<comment type="caution">
    <text evidence="3">The sequence shown here is derived from an EMBL/GenBank/DDBJ whole genome shotgun (WGS) entry which is preliminary data.</text>
</comment>
<reference evidence="3 4" key="1">
    <citation type="submission" date="2016-10" db="EMBL/GenBank/DDBJ databases">
        <authorList>
            <person name="Varghese N."/>
            <person name="Submissions S."/>
        </authorList>
    </citation>
    <scope>NUCLEOTIDE SEQUENCE [LARGE SCALE GENOMIC DNA]</scope>
    <source>
        <strain evidence="3 4">WCP15</strain>
    </source>
</reference>
<dbReference type="Pfam" id="PF01458">
    <property type="entry name" value="SUFBD_core"/>
    <property type="match status" value="1"/>
</dbReference>
<gene>
    <name evidence="3" type="ORF">SAMN05216447_105147</name>
</gene>
<feature type="domain" description="SUF system FeS cluster assembly SufBD core" evidence="2">
    <location>
        <begin position="103"/>
        <end position="327"/>
    </location>
</feature>
<protein>
    <submittedName>
        <fullName evidence="3">Uncharacterized protein family (UPF0051)</fullName>
    </submittedName>
</protein>
<dbReference type="Proteomes" id="UP000199135">
    <property type="component" value="Unassembled WGS sequence"/>
</dbReference>
<accession>A0A1H6JAG5</accession>
<name>A0A1H6JAG5_9ACTN</name>
<dbReference type="SUPFAM" id="SSF101960">
    <property type="entry name" value="Stabilizer of iron transporter SufD"/>
    <property type="match status" value="1"/>
</dbReference>
<dbReference type="PANTHER" id="PTHR43575">
    <property type="entry name" value="PROTEIN ABCI7, CHLOROPLASTIC"/>
    <property type="match status" value="1"/>
</dbReference>
<evidence type="ECO:0000313" key="4">
    <source>
        <dbReference type="Proteomes" id="UP000199135"/>
    </source>
</evidence>
<feature type="region of interest" description="Disordered" evidence="1">
    <location>
        <begin position="365"/>
        <end position="384"/>
    </location>
</feature>
<dbReference type="PANTHER" id="PTHR43575:SF1">
    <property type="entry name" value="PROTEIN ABCI7, CHLOROPLASTIC"/>
    <property type="match status" value="1"/>
</dbReference>
<evidence type="ECO:0000313" key="3">
    <source>
        <dbReference type="EMBL" id="SEH55986.1"/>
    </source>
</evidence>
<proteinExistence type="predicted"/>
<organism evidence="3 4">
    <name type="scientific">Parafannyhessea umbonata</name>
    <dbReference type="NCBI Taxonomy" id="604330"/>
    <lineage>
        <taxon>Bacteria</taxon>
        <taxon>Bacillati</taxon>
        <taxon>Actinomycetota</taxon>
        <taxon>Coriobacteriia</taxon>
        <taxon>Coriobacteriales</taxon>
        <taxon>Atopobiaceae</taxon>
        <taxon>Parafannyhessea</taxon>
    </lineage>
</organism>
<dbReference type="InterPro" id="IPR037284">
    <property type="entry name" value="SUF_FeS_clus_asmbl_SufBD_sf"/>
</dbReference>